<organism evidence="3 4">
    <name type="scientific">Solimonas fluminis</name>
    <dbReference type="NCBI Taxonomy" id="2086571"/>
    <lineage>
        <taxon>Bacteria</taxon>
        <taxon>Pseudomonadati</taxon>
        <taxon>Pseudomonadota</taxon>
        <taxon>Gammaproteobacteria</taxon>
        <taxon>Nevskiales</taxon>
        <taxon>Nevskiaceae</taxon>
        <taxon>Solimonas</taxon>
    </lineage>
</organism>
<evidence type="ECO:0000313" key="4">
    <source>
        <dbReference type="Proteomes" id="UP000238220"/>
    </source>
</evidence>
<dbReference type="GO" id="GO:0016616">
    <property type="term" value="F:oxidoreductase activity, acting on the CH-OH group of donors, NAD or NADP as acceptor"/>
    <property type="evidence" value="ECO:0007669"/>
    <property type="project" value="UniProtKB-ARBA"/>
</dbReference>
<evidence type="ECO:0000259" key="2">
    <source>
        <dbReference type="SMART" id="SM00822"/>
    </source>
</evidence>
<dbReference type="PRINTS" id="PR00080">
    <property type="entry name" value="SDRFAMILY"/>
</dbReference>
<dbReference type="PANTHER" id="PTHR42760:SF78">
    <property type="entry name" value="3-OXOACYL-[ACYL-CARRIER-PROTEIN] REDUCTASE [NADH]"/>
    <property type="match status" value="1"/>
</dbReference>
<dbReference type="FunFam" id="3.40.50.720:FF:000338">
    <property type="entry name" value="3-oxoacyl-ACP reductase FabG"/>
    <property type="match status" value="1"/>
</dbReference>
<dbReference type="InterPro" id="IPR002347">
    <property type="entry name" value="SDR_fam"/>
</dbReference>
<dbReference type="Pfam" id="PF13561">
    <property type="entry name" value="adh_short_C2"/>
    <property type="match status" value="1"/>
</dbReference>
<keyword evidence="4" id="KW-1185">Reference proteome</keyword>
<accession>A0A2S5TCH4</accession>
<dbReference type="Proteomes" id="UP000238220">
    <property type="component" value="Unassembled WGS sequence"/>
</dbReference>
<dbReference type="OrthoDB" id="9804774at2"/>
<dbReference type="RefSeq" id="WP_104231510.1">
    <property type="nucleotide sequence ID" value="NZ_PSNW01000010.1"/>
</dbReference>
<dbReference type="InterPro" id="IPR020904">
    <property type="entry name" value="Sc_DH/Rdtase_CS"/>
</dbReference>
<dbReference type="EMBL" id="PSNW01000010">
    <property type="protein sequence ID" value="PPE72700.1"/>
    <property type="molecule type" value="Genomic_DNA"/>
</dbReference>
<evidence type="ECO:0000313" key="3">
    <source>
        <dbReference type="EMBL" id="PPE72700.1"/>
    </source>
</evidence>
<feature type="domain" description="Ketoreductase" evidence="2">
    <location>
        <begin position="237"/>
        <end position="417"/>
    </location>
</feature>
<proteinExistence type="inferred from homology"/>
<dbReference type="InterPro" id="IPR057326">
    <property type="entry name" value="KR_dom"/>
</dbReference>
<name>A0A2S5TCH4_9GAMM</name>
<dbReference type="InterPro" id="IPR036291">
    <property type="entry name" value="NAD(P)-bd_dom_sf"/>
</dbReference>
<dbReference type="SMART" id="SM00822">
    <property type="entry name" value="PKS_KR"/>
    <property type="match status" value="1"/>
</dbReference>
<comment type="caution">
    <text evidence="3">The sequence shown here is derived from an EMBL/GenBank/DDBJ whole genome shotgun (WGS) entry which is preliminary data.</text>
</comment>
<dbReference type="Gene3D" id="3.40.50.720">
    <property type="entry name" value="NAD(P)-binding Rossmann-like Domain"/>
    <property type="match status" value="2"/>
</dbReference>
<comment type="similarity">
    <text evidence="1">Belongs to the short-chain dehydrogenases/reductases (SDR) family.</text>
</comment>
<dbReference type="SUPFAM" id="SSF51735">
    <property type="entry name" value="NAD(P)-binding Rossmann-fold domains"/>
    <property type="match status" value="2"/>
</dbReference>
<reference evidence="3 4" key="1">
    <citation type="submission" date="2018-02" db="EMBL/GenBank/DDBJ databases">
        <title>Genome sequencing of Solimonas sp. HR-BB.</title>
        <authorList>
            <person name="Lee Y."/>
            <person name="Jeon C.O."/>
        </authorList>
    </citation>
    <scope>NUCLEOTIDE SEQUENCE [LARGE SCALE GENOMIC DNA]</scope>
    <source>
        <strain evidence="3 4">HR-BB</strain>
    </source>
</reference>
<gene>
    <name evidence="3" type="ORF">C3942_16750</name>
</gene>
<dbReference type="PROSITE" id="PS00061">
    <property type="entry name" value="ADH_SHORT"/>
    <property type="match status" value="1"/>
</dbReference>
<sequence>MSDRLMEFTQTPFGKSLANLLGLPQPPRLNRAKAAWADRPLDGKFVTVGSGNGAALAKPLLETLAAAGAVVRIVPEHAGLAPVKQAAAELGIAVTGNPAAESGAPRSHALLFDASGIASAEQLRELYDFFQPLVRSLPSNGRVVVLSRAPDEIEEIGLKTAQTALRGFVRSLGKEIGKNGTTANLLEVADGGAEWLSAPLRFFLSEHSAYVTGQLLRVGKGPKGGEPQPLTGSLAGKVALVTGAARGIGASIAETLAREGATVIGMDHPSAEGGLGETMSRIGGHGLALDVTAPDAADRIAQEVVGKFGGLDIVVHNAGVTRDKMLRNMSPQQWDLVLNINLGAILRINEGLLKNGLKDGARIVCISSIGGIAGNAGQTNYGSTKAGVIGYAQALAATMAKRGGAINAVAPGFIETAMTAAMPLGPREVGRRINSLSQAGLPQDIAETVAFLASPAAGGVNGSTLRVCGQNWMGA</sequence>
<dbReference type="NCBIfam" id="NF006110">
    <property type="entry name" value="PRK08261.1"/>
    <property type="match status" value="1"/>
</dbReference>
<evidence type="ECO:0000256" key="1">
    <source>
        <dbReference type="ARBA" id="ARBA00006484"/>
    </source>
</evidence>
<dbReference type="PANTHER" id="PTHR42760">
    <property type="entry name" value="SHORT-CHAIN DEHYDROGENASES/REDUCTASES FAMILY MEMBER"/>
    <property type="match status" value="1"/>
</dbReference>
<dbReference type="PRINTS" id="PR00081">
    <property type="entry name" value="GDHRDH"/>
</dbReference>
<dbReference type="AlphaFoldDB" id="A0A2S5TCH4"/>
<protein>
    <submittedName>
        <fullName evidence="3">3-oxoacyl-ACP reductase</fullName>
    </submittedName>
</protein>